<gene>
    <name evidence="2" type="ORF">MAR_010250</name>
</gene>
<evidence type="ECO:0000313" key="3">
    <source>
        <dbReference type="Proteomes" id="UP001164746"/>
    </source>
</evidence>
<evidence type="ECO:0000313" key="2">
    <source>
        <dbReference type="EMBL" id="WAR03692.1"/>
    </source>
</evidence>
<reference evidence="2" key="1">
    <citation type="submission" date="2022-11" db="EMBL/GenBank/DDBJ databases">
        <title>Centuries of genome instability and evolution in soft-shell clam transmissible cancer (bioRxiv).</title>
        <authorList>
            <person name="Hart S.F.M."/>
            <person name="Yonemitsu M.A."/>
            <person name="Giersch R.M."/>
            <person name="Beal B.F."/>
            <person name="Arriagada G."/>
            <person name="Davis B.W."/>
            <person name="Ostrander E.A."/>
            <person name="Goff S.P."/>
            <person name="Metzger M.J."/>
        </authorList>
    </citation>
    <scope>NUCLEOTIDE SEQUENCE</scope>
    <source>
        <strain evidence="2">MELC-2E11</strain>
        <tissue evidence="2">Siphon/mantle</tissue>
    </source>
</reference>
<sequence>RYIQVHEIDRPNMENGYFDSEWHPGSSEYVRSRKISLQTGHNQSETQSSQDEGNDKMVGLGFEPVFAVWAWLVIWASRWLGFLGAIGQADTMFPVFTLTMVLYSVLYFLCSQWQVFYASCVYCGKATMLPVFTVAWVLCFLCLQWQGDAASCVHSGKVTLLPVFTVASSLFLIKK</sequence>
<keyword evidence="1" id="KW-0812">Transmembrane</keyword>
<feature type="transmembrane region" description="Helical" evidence="1">
    <location>
        <begin position="66"/>
        <end position="86"/>
    </location>
</feature>
<proteinExistence type="predicted"/>
<feature type="transmembrane region" description="Helical" evidence="1">
    <location>
        <begin position="122"/>
        <end position="147"/>
    </location>
</feature>
<dbReference type="EMBL" id="CP111015">
    <property type="protein sequence ID" value="WAR03692.1"/>
    <property type="molecule type" value="Genomic_DNA"/>
</dbReference>
<keyword evidence="1" id="KW-0472">Membrane</keyword>
<accession>A0ABY7E3Z9</accession>
<evidence type="ECO:0000256" key="1">
    <source>
        <dbReference type="SAM" id="Phobius"/>
    </source>
</evidence>
<name>A0ABY7E3Z9_MYAAR</name>
<keyword evidence="1" id="KW-1133">Transmembrane helix</keyword>
<feature type="non-terminal residue" evidence="2">
    <location>
        <position position="175"/>
    </location>
</feature>
<dbReference type="Proteomes" id="UP001164746">
    <property type="component" value="Chromosome 4"/>
</dbReference>
<feature type="transmembrane region" description="Helical" evidence="1">
    <location>
        <begin position="92"/>
        <end position="110"/>
    </location>
</feature>
<organism evidence="2 3">
    <name type="scientific">Mya arenaria</name>
    <name type="common">Soft-shell clam</name>
    <dbReference type="NCBI Taxonomy" id="6604"/>
    <lineage>
        <taxon>Eukaryota</taxon>
        <taxon>Metazoa</taxon>
        <taxon>Spiralia</taxon>
        <taxon>Lophotrochozoa</taxon>
        <taxon>Mollusca</taxon>
        <taxon>Bivalvia</taxon>
        <taxon>Autobranchia</taxon>
        <taxon>Heteroconchia</taxon>
        <taxon>Euheterodonta</taxon>
        <taxon>Imparidentia</taxon>
        <taxon>Neoheterodontei</taxon>
        <taxon>Myida</taxon>
        <taxon>Myoidea</taxon>
        <taxon>Myidae</taxon>
        <taxon>Mya</taxon>
    </lineage>
</organism>
<feature type="transmembrane region" description="Helical" evidence="1">
    <location>
        <begin position="153"/>
        <end position="173"/>
    </location>
</feature>
<keyword evidence="3" id="KW-1185">Reference proteome</keyword>
<protein>
    <submittedName>
        <fullName evidence="2">Uncharacterized protein</fullName>
    </submittedName>
</protein>